<dbReference type="Proteomes" id="UP000018144">
    <property type="component" value="Unassembled WGS sequence"/>
</dbReference>
<accession>U4KWL0</accession>
<feature type="compositionally biased region" description="Polar residues" evidence="1">
    <location>
        <begin position="57"/>
        <end position="83"/>
    </location>
</feature>
<keyword evidence="3" id="KW-1185">Reference proteome</keyword>
<sequence length="172" mass="19922">MTTPFEISDLDLYLLYGSSTEVLPPARPADPRTVKKYYRDQRAIETRSKFSLYTSSARLSTSQQVQQQTAGYPSATYRPSPSIESYHHSDSQSSEKHQPRQRLSRIFGRLPGHSNDTVVSIRELNESGKLEDNLEGQDEQEQTQHRPSLRKRISQFFGRRYKKMDETQVLPR</sequence>
<feature type="compositionally biased region" description="Basic and acidic residues" evidence="1">
    <location>
        <begin position="29"/>
        <end position="40"/>
    </location>
</feature>
<evidence type="ECO:0000256" key="1">
    <source>
        <dbReference type="SAM" id="MobiDB-lite"/>
    </source>
</evidence>
<organism evidence="2 3">
    <name type="scientific">Pyronema omphalodes (strain CBS 100304)</name>
    <name type="common">Pyronema confluens</name>
    <dbReference type="NCBI Taxonomy" id="1076935"/>
    <lineage>
        <taxon>Eukaryota</taxon>
        <taxon>Fungi</taxon>
        <taxon>Dikarya</taxon>
        <taxon>Ascomycota</taxon>
        <taxon>Pezizomycotina</taxon>
        <taxon>Pezizomycetes</taxon>
        <taxon>Pezizales</taxon>
        <taxon>Pyronemataceae</taxon>
        <taxon>Pyronema</taxon>
    </lineage>
</organism>
<gene>
    <name evidence="2" type="ORF">PCON_05143</name>
</gene>
<feature type="region of interest" description="Disordered" evidence="1">
    <location>
        <begin position="57"/>
        <end position="114"/>
    </location>
</feature>
<feature type="region of interest" description="Disordered" evidence="1">
    <location>
        <begin position="128"/>
        <end position="157"/>
    </location>
</feature>
<evidence type="ECO:0000313" key="2">
    <source>
        <dbReference type="EMBL" id="CCX05556.1"/>
    </source>
</evidence>
<proteinExistence type="predicted"/>
<name>U4KWL0_PYROM</name>
<dbReference type="AlphaFoldDB" id="U4KWL0"/>
<protein>
    <submittedName>
        <fullName evidence="2">Uncharacterized protein</fullName>
    </submittedName>
</protein>
<evidence type="ECO:0000313" key="3">
    <source>
        <dbReference type="Proteomes" id="UP000018144"/>
    </source>
</evidence>
<dbReference type="EMBL" id="HF935261">
    <property type="protein sequence ID" value="CCX05556.1"/>
    <property type="molecule type" value="Genomic_DNA"/>
</dbReference>
<feature type="compositionally biased region" description="Basic and acidic residues" evidence="1">
    <location>
        <begin position="85"/>
        <end position="98"/>
    </location>
</feature>
<feature type="region of interest" description="Disordered" evidence="1">
    <location>
        <begin position="21"/>
        <end position="40"/>
    </location>
</feature>
<reference evidence="2 3" key="1">
    <citation type="journal article" date="2013" name="PLoS Genet.">
        <title>The genome and development-dependent transcriptomes of Pyronema confluens: a window into fungal evolution.</title>
        <authorList>
            <person name="Traeger S."/>
            <person name="Altegoer F."/>
            <person name="Freitag M."/>
            <person name="Gabaldon T."/>
            <person name="Kempken F."/>
            <person name="Kumar A."/>
            <person name="Marcet-Houben M."/>
            <person name="Poggeler S."/>
            <person name="Stajich J.E."/>
            <person name="Nowrousian M."/>
        </authorList>
    </citation>
    <scope>NUCLEOTIDE SEQUENCE [LARGE SCALE GENOMIC DNA]</scope>
    <source>
        <strain evidence="3">CBS 100304</strain>
        <tissue evidence="2">Vegetative mycelium</tissue>
    </source>
</reference>